<evidence type="ECO:0000256" key="6">
    <source>
        <dbReference type="PIRSR" id="PIRSR602401-1"/>
    </source>
</evidence>
<accession>A0AAN5I164</accession>
<dbReference type="GO" id="GO:0005506">
    <property type="term" value="F:iron ion binding"/>
    <property type="evidence" value="ECO:0007669"/>
    <property type="project" value="InterPro"/>
</dbReference>
<keyword evidence="8" id="KW-0472">Membrane</keyword>
<evidence type="ECO:0000313" key="10">
    <source>
        <dbReference type="Proteomes" id="UP001328107"/>
    </source>
</evidence>
<evidence type="ECO:0000256" key="1">
    <source>
        <dbReference type="ARBA" id="ARBA00001971"/>
    </source>
</evidence>
<dbReference type="InterPro" id="IPR036396">
    <property type="entry name" value="Cyt_P450_sf"/>
</dbReference>
<dbReference type="EMBL" id="BTRK01000004">
    <property type="protein sequence ID" value="GMR48117.1"/>
    <property type="molecule type" value="Genomic_DNA"/>
</dbReference>
<organism evidence="9 10">
    <name type="scientific">Pristionchus mayeri</name>
    <dbReference type="NCBI Taxonomy" id="1317129"/>
    <lineage>
        <taxon>Eukaryota</taxon>
        <taxon>Metazoa</taxon>
        <taxon>Ecdysozoa</taxon>
        <taxon>Nematoda</taxon>
        <taxon>Chromadorea</taxon>
        <taxon>Rhabditida</taxon>
        <taxon>Rhabditina</taxon>
        <taxon>Diplogasteromorpha</taxon>
        <taxon>Diplogasteroidea</taxon>
        <taxon>Neodiplogasteridae</taxon>
        <taxon>Pristionchus</taxon>
    </lineage>
</organism>
<dbReference type="GO" id="GO:0020037">
    <property type="term" value="F:heme binding"/>
    <property type="evidence" value="ECO:0007669"/>
    <property type="project" value="InterPro"/>
</dbReference>
<feature type="non-terminal residue" evidence="9">
    <location>
        <position position="1"/>
    </location>
</feature>
<dbReference type="PANTHER" id="PTHR24291">
    <property type="entry name" value="CYTOCHROME P450 FAMILY 4"/>
    <property type="match status" value="1"/>
</dbReference>
<feature type="binding site" description="axial binding residue" evidence="6">
    <location>
        <position position="441"/>
    </location>
    <ligand>
        <name>heme</name>
        <dbReference type="ChEBI" id="CHEBI:30413"/>
    </ligand>
    <ligandPart>
        <name>Fe</name>
        <dbReference type="ChEBI" id="CHEBI:18248"/>
    </ligandPart>
</feature>
<sequence length="495" mass="57755">CCFISFPMGALIALCASLGVGWLLYCVFCHLSLRKRLSGIQSSRSYPIIGHASIVKPDPEGFVDQVMGMSSIFPSPRMCLFWLGPKPALMLYSPEYIEKIVTKREHLNKGFAYDLLHPWLGLSLLTSEKKEWRPRRKMLTPTFHYDILKDFLPIINHHARVLIQKMDRTPERTPMEVLHTISLCALDAICETSMGKTVNAQQETDSEYVRAISDINEIVQNRTKNPLTWNQFIFNQTRDGKRHQQCLEILHGFTRKVINERLDVMRAREWRLEGRLAFLDLLLHMWNEGTMQWHDIQPEVDTFMFEGHDTTATALTWTLHLIGNDENVQRLIHEEIDAVFVGDEISVDDLGKLKYLECCIKESLRLFPSVPIIMRELGDDQELDGHLIPKGTHILLNLYLAHRDPTHWPDPEAFRPERFLPENSARHAYSFIPFSAGSRNCIGQRFALMEEKTILAWIFRHFKIQSTERRFEVRTKMELIMRPQKEIHIQLERKR</sequence>
<dbReference type="InterPro" id="IPR050196">
    <property type="entry name" value="Cytochrome_P450_Monoox"/>
</dbReference>
<comment type="similarity">
    <text evidence="2 7">Belongs to the cytochrome P450 family.</text>
</comment>
<keyword evidence="4 6" id="KW-0408">Iron</keyword>
<proteinExistence type="inferred from homology"/>
<dbReference type="Proteomes" id="UP001328107">
    <property type="component" value="Unassembled WGS sequence"/>
</dbReference>
<evidence type="ECO:0000256" key="8">
    <source>
        <dbReference type="SAM" id="Phobius"/>
    </source>
</evidence>
<evidence type="ECO:0000256" key="3">
    <source>
        <dbReference type="ARBA" id="ARBA00022617"/>
    </source>
</evidence>
<dbReference type="PANTHER" id="PTHR24291:SF194">
    <property type="entry name" value="CYTOCHROME P450 FAMILY"/>
    <property type="match status" value="1"/>
</dbReference>
<evidence type="ECO:0000256" key="7">
    <source>
        <dbReference type="RuleBase" id="RU000461"/>
    </source>
</evidence>
<dbReference type="InterPro" id="IPR001128">
    <property type="entry name" value="Cyt_P450"/>
</dbReference>
<dbReference type="GO" id="GO:0004497">
    <property type="term" value="F:monooxygenase activity"/>
    <property type="evidence" value="ECO:0007669"/>
    <property type="project" value="UniProtKB-KW"/>
</dbReference>
<evidence type="ECO:0000256" key="4">
    <source>
        <dbReference type="ARBA" id="ARBA00023004"/>
    </source>
</evidence>
<dbReference type="InterPro" id="IPR002401">
    <property type="entry name" value="Cyt_P450_E_grp-I"/>
</dbReference>
<keyword evidence="10" id="KW-1185">Reference proteome</keyword>
<evidence type="ECO:0000313" key="9">
    <source>
        <dbReference type="EMBL" id="GMR48117.1"/>
    </source>
</evidence>
<evidence type="ECO:0008006" key="11">
    <source>
        <dbReference type="Google" id="ProtNLM"/>
    </source>
</evidence>
<evidence type="ECO:0000256" key="2">
    <source>
        <dbReference type="ARBA" id="ARBA00010617"/>
    </source>
</evidence>
<dbReference type="InterPro" id="IPR017972">
    <property type="entry name" value="Cyt_P450_CS"/>
</dbReference>
<keyword evidence="5 7" id="KW-0503">Monooxygenase</keyword>
<dbReference type="SUPFAM" id="SSF48264">
    <property type="entry name" value="Cytochrome P450"/>
    <property type="match status" value="1"/>
</dbReference>
<keyword evidence="6 7" id="KW-0479">Metal-binding</keyword>
<evidence type="ECO:0000256" key="5">
    <source>
        <dbReference type="ARBA" id="ARBA00023033"/>
    </source>
</evidence>
<dbReference type="Gene3D" id="1.10.630.10">
    <property type="entry name" value="Cytochrome P450"/>
    <property type="match status" value="1"/>
</dbReference>
<comment type="caution">
    <text evidence="9">The sequence shown here is derived from an EMBL/GenBank/DDBJ whole genome shotgun (WGS) entry which is preliminary data.</text>
</comment>
<gene>
    <name evidence="9" type="ORF">PMAYCL1PPCAC_18312</name>
</gene>
<dbReference type="PRINTS" id="PR00385">
    <property type="entry name" value="P450"/>
</dbReference>
<protein>
    <recommendedName>
        <fullName evidence="11">Cytochrome P450</fullName>
    </recommendedName>
</protein>
<dbReference type="Pfam" id="PF00067">
    <property type="entry name" value="p450"/>
    <property type="match status" value="1"/>
</dbReference>
<feature type="transmembrane region" description="Helical" evidence="8">
    <location>
        <begin position="6"/>
        <end position="28"/>
    </location>
</feature>
<keyword evidence="3 6" id="KW-0349">Heme</keyword>
<dbReference type="GO" id="GO:0016705">
    <property type="term" value="F:oxidoreductase activity, acting on paired donors, with incorporation or reduction of molecular oxygen"/>
    <property type="evidence" value="ECO:0007669"/>
    <property type="project" value="InterPro"/>
</dbReference>
<dbReference type="PRINTS" id="PR00463">
    <property type="entry name" value="EP450I"/>
</dbReference>
<dbReference type="PROSITE" id="PS00086">
    <property type="entry name" value="CYTOCHROME_P450"/>
    <property type="match status" value="1"/>
</dbReference>
<keyword evidence="8" id="KW-1133">Transmembrane helix</keyword>
<name>A0AAN5I164_9BILA</name>
<keyword evidence="7" id="KW-0560">Oxidoreductase</keyword>
<keyword evidence="8" id="KW-0812">Transmembrane</keyword>
<reference evidence="10" key="1">
    <citation type="submission" date="2022-10" db="EMBL/GenBank/DDBJ databases">
        <title>Genome assembly of Pristionchus species.</title>
        <authorList>
            <person name="Yoshida K."/>
            <person name="Sommer R.J."/>
        </authorList>
    </citation>
    <scope>NUCLEOTIDE SEQUENCE [LARGE SCALE GENOMIC DNA]</scope>
    <source>
        <strain evidence="10">RS5460</strain>
    </source>
</reference>
<comment type="cofactor">
    <cofactor evidence="1 6">
        <name>heme</name>
        <dbReference type="ChEBI" id="CHEBI:30413"/>
    </cofactor>
</comment>
<dbReference type="AlphaFoldDB" id="A0AAN5I164"/>